<dbReference type="PROSITE" id="PS01159">
    <property type="entry name" value="WW_DOMAIN_1"/>
    <property type="match status" value="1"/>
</dbReference>
<dbReference type="Pfam" id="PF00001">
    <property type="entry name" value="7tm_1"/>
    <property type="match status" value="1"/>
</dbReference>
<dbReference type="InterPro" id="IPR000593">
    <property type="entry name" value="RasGAP_C"/>
</dbReference>
<dbReference type="GO" id="GO:0005516">
    <property type="term" value="F:calmodulin binding"/>
    <property type="evidence" value="ECO:0007669"/>
    <property type="project" value="UniProtKB-KW"/>
</dbReference>
<feature type="transmembrane region" description="Helical" evidence="21">
    <location>
        <begin position="1930"/>
        <end position="1955"/>
    </location>
</feature>
<keyword evidence="17" id="KW-1015">Disulfide bond</keyword>
<evidence type="ECO:0000256" key="17">
    <source>
        <dbReference type="PIRSR" id="PIRSR603912-52"/>
    </source>
</evidence>
<sequence length="2052" mass="232665">MYHEEPATLQKPRYGTIQDDERLSAEEMDERRRQNIAYEYLCHLEEAKRWMEACLEEDLPATTELEEGLRNGVYLGKLANFFAPKMVSVKRIYDRDQARYRSKGLHFRHTDNTVQWLRAMESVGLPKIFYPETTDVYDRKNMPKVVYCIHALSLYLYKLGIAPQIQDLLGKVAFTEEEISNMRSELEKYGIQMPAFSKIGGILANELSVDEAALHAAVIAINEAVERGQTSVTMGALNNPNAMLRNIQEALAQDYQDTLSQTKARKQDQSLGRSSSIATEERDVYEELLTQQEIQGSIDFVNIQAAVRQVNEALSTQDEAALLSALRLEALALLGVQESNCHWYLEHFTTYCQHKSKDGGRAVMVDKEEIQRVVSSCNDFAEAEKRKLEAVAAINTAVRLGNAAETAEELTNPEAQLPIVYQTAANLYQAELFSLQLQGGRSGLSHEELSVAVEMLSAVAVLNEVLDTKDPQAVIEQLTDSPLGFTNMDQDNLNRYADTLIKERAESLAKGQEFLTWNDVQKCIDTVNVQVHEEHERIIAIAEINEALNSGDHQQTLTALLLPTAKLTGVNPATAKHYHDVLQYTKELLCQNSGDESAVLWLDQIQEAILAANQDEEEALTLAGAVADINSNVAEGDSQNTLKALQAPGARLKAVLPECADTYQAELVQRQTISASEGNTHSEWVKHCIKDRYDYYYNLETGQGTWEEPERFEHNGGQLSKEEVQTAISCVTAEYNREQLWLANESFVTQLQARVRGYLVRKKHAQRMEYLRQQEPNVVKLQACWKGYKQRKIHKERMNLLQKNVASIVKIQSLVKMWKAKRKYNQRQQYFKDHEKEIVKIQAFLKANKARDDYRTLTGAKDPPLSVVRKFVHLLEQSSLDLQEEQEVTRLREEVVTKIRSNQQMEKDLNLMDIKIGLLVKNRITLQDVVSHNKKMKNKKSKTSKDDLTAGDRLGIKGLNKGKRRKLEAYQHLFYLLQTNPSHLAKLIFQMPQNKSTKFMDTVIFTLYNYASNQREEYLLLKLFKTALEEEINSKVDQIQDIVTGNPTVIKMVVSFNRGARGHNTLRQLLAPVVKDIIEDKSLGINTNPVDVYKSWVNQVETATGEASKLPYEVTPEQAMSHEEVRNRLEASSLALRTATDKVLNSIVSSLDNIPYGMRYIAKVLKNSLHEKFPDASEDELMKIVGNLLYYRYMNPAIVAPDGFDIIDMSAGGQLHVDQRRNLGSVAKMLQHAAANKLFEGENVHMTPMNTYISQTYEKFRVFFQSACDVPEPEEKFNVDEYSDMVTLSKPIIYISIEEIINTHSLLLEHLEAISPDHNDLLHELLQDLGDVPDVESLLGEGAVDPNDPNRESSLNQLAKTEISLTLTSKFELLEGDDKDLKTLVIKTKKLIVDVVRIQPGETLTEILEIPATAPQELEHTKIVERRAVQDAQTPEGLKSNPAVLEDSHLPLEQKKRKILRNLRNLEQAGFATAGNRYQDLINDISKDIRYQRRYRQRRKAELVKLQQTLTALNSKTAFYQDQMNYYDTYIKTCLDNLNRKNSRRSIKLDSKGDDKGSKKWKPQSLKYTAARLHEKGVILEIEGLQTNQFKNVMFDISPTEEVGDFEVKAKFMGVEMEKVKLHFQDLLQLQYEGVAVMKMFDKAKSSALALQNGHYVTDEPIDYVDLSALDSLTDDEGSGSLSEQEPVKGHSHHGPRRHPQRHYSVSEEAKGFLQGRLATCFVPTIYTLVFIISVPLNLITVVMFVHHIRPRKPAVIYMLNLACADLLFGLLLPFKIAYHYHGNNWIYGSFMCKVVTAAFYCNMYCSVLLIMCISIDRFLAVVYPMNSLTWRSPQTALAVCAAMWLLALGGVCPLLISGQTLYLSDLGITTCHDVQDVEKLRAYYLYFFPIYSSVFFFIPLVFTVVCYVRIIQALAGANVANRSRKTRAVVMVVTVLVVFVVCFTPTNIILMVHYVQLSHKSSDSSYRAYLLSMCVGSLSCCLDPVLYYFGSSQCQRQVAALFRRRRLTRAESSSSSETQSTRTSGRTDSSRLCKMESAQTGLGSHYSRLVA</sequence>
<keyword evidence="10 18" id="KW-0297">G-protein coupled receptor</keyword>
<dbReference type="SMART" id="SM00015">
    <property type="entry name" value="IQ"/>
    <property type="match status" value="4"/>
</dbReference>
<feature type="disulfide bond" evidence="17">
    <location>
        <begin position="1793"/>
        <end position="1872"/>
    </location>
</feature>
<keyword evidence="4" id="KW-0597">Phosphoprotein</keyword>
<evidence type="ECO:0000256" key="8">
    <source>
        <dbReference type="ARBA" id="ARBA00022860"/>
    </source>
</evidence>
<evidence type="ECO:0000256" key="11">
    <source>
        <dbReference type="ARBA" id="ARBA00023084"/>
    </source>
</evidence>
<feature type="transmembrane region" description="Helical" evidence="21">
    <location>
        <begin position="1836"/>
        <end position="1857"/>
    </location>
</feature>
<evidence type="ECO:0000259" key="25">
    <source>
        <dbReference type="PROSITE" id="PS50262"/>
    </source>
</evidence>
<keyword evidence="8" id="KW-0112">Calmodulin-binding</keyword>
<keyword evidence="3" id="KW-1003">Cell membrane</keyword>
<dbReference type="FunFam" id="1.20.1070.10:FF:000040">
    <property type="entry name" value="Coagulation factor 2 (thrombin) receptor"/>
    <property type="match status" value="1"/>
</dbReference>
<dbReference type="CDD" id="cd00201">
    <property type="entry name" value="WW"/>
    <property type="match status" value="1"/>
</dbReference>
<evidence type="ECO:0000259" key="23">
    <source>
        <dbReference type="PROSITE" id="PS50020"/>
    </source>
</evidence>
<feature type="transmembrane region" description="Helical" evidence="21">
    <location>
        <begin position="1884"/>
        <end position="1909"/>
    </location>
</feature>
<keyword evidence="5 18" id="KW-0812">Transmembrane</keyword>
<name>A0A2U9BTT9_SCOMX</name>
<evidence type="ECO:0000256" key="13">
    <source>
        <dbReference type="ARBA" id="ARBA00023170"/>
    </source>
</evidence>
<dbReference type="InterPro" id="IPR036872">
    <property type="entry name" value="CH_dom_sf"/>
</dbReference>
<comment type="subcellular location">
    <subcellularLocation>
        <location evidence="1">Cell membrane</location>
        <topology evidence="1">Multi-pass membrane protein</topology>
    </subcellularLocation>
</comment>
<dbReference type="PROSITE" id="PS50096">
    <property type="entry name" value="IQ"/>
    <property type="match status" value="4"/>
</dbReference>
<dbReference type="GO" id="GO:0120025">
    <property type="term" value="C:plasma membrane bounded cell projection"/>
    <property type="evidence" value="ECO:0007669"/>
    <property type="project" value="UniProtKB-ARBA"/>
</dbReference>
<dbReference type="Proteomes" id="UP000246464">
    <property type="component" value="Chromosome 9"/>
</dbReference>
<feature type="transmembrane region" description="Helical" evidence="21">
    <location>
        <begin position="1967"/>
        <end position="1990"/>
    </location>
</feature>
<keyword evidence="7" id="KW-0677">Repeat</keyword>
<dbReference type="GO" id="GO:0051015">
    <property type="term" value="F:actin filament binding"/>
    <property type="evidence" value="ECO:0007669"/>
    <property type="project" value="TreeGrafter"/>
</dbReference>
<dbReference type="PROSITE" id="PS50021">
    <property type="entry name" value="CH"/>
    <property type="match status" value="1"/>
</dbReference>
<dbReference type="FunFam" id="1.10.418.10:FF:000013">
    <property type="entry name" value="IQ motif containing GTPase activating protein 1"/>
    <property type="match status" value="1"/>
</dbReference>
<evidence type="ECO:0000256" key="6">
    <source>
        <dbReference type="ARBA" id="ARBA00022696"/>
    </source>
</evidence>
<evidence type="ECO:0000256" key="15">
    <source>
        <dbReference type="ARBA" id="ARBA00023224"/>
    </source>
</evidence>
<dbReference type="PRINTS" id="PR00908">
    <property type="entry name" value="THROMBINR"/>
</dbReference>
<keyword evidence="14" id="KW-0325">Glycoprotein</keyword>
<dbReference type="GO" id="GO:0005938">
    <property type="term" value="C:cell cortex"/>
    <property type="evidence" value="ECO:0007669"/>
    <property type="project" value="TreeGrafter"/>
</dbReference>
<dbReference type="GO" id="GO:1903479">
    <property type="term" value="P:mitotic actomyosin contractile ring assembly actin filament organization"/>
    <property type="evidence" value="ECO:0007669"/>
    <property type="project" value="TreeGrafter"/>
</dbReference>
<evidence type="ECO:0000256" key="19">
    <source>
        <dbReference type="SAM" id="Coils"/>
    </source>
</evidence>
<evidence type="ECO:0000256" key="18">
    <source>
        <dbReference type="RuleBase" id="RU000688"/>
    </source>
</evidence>
<dbReference type="Gene3D" id="2.20.70.10">
    <property type="match status" value="1"/>
</dbReference>
<dbReference type="PRINTS" id="PR00237">
    <property type="entry name" value="GPCRRHODOPSN"/>
</dbReference>
<feature type="domain" description="Ras-GAP" evidence="22">
    <location>
        <begin position="1002"/>
        <end position="1235"/>
    </location>
</feature>
<dbReference type="PANTHER" id="PTHR14149">
    <property type="entry name" value="RAS GTPASE-ACTIVATING PROTEIN WITH IQ MOTIF"/>
    <property type="match status" value="1"/>
</dbReference>
<dbReference type="FunFam" id="1.10.506.10:FF:000004">
    <property type="entry name" value="IQ motif containing GTPase activating protein 1"/>
    <property type="match status" value="1"/>
</dbReference>
<dbReference type="SMART" id="SM00033">
    <property type="entry name" value="CH"/>
    <property type="match status" value="1"/>
</dbReference>
<dbReference type="InterPro" id="IPR001202">
    <property type="entry name" value="WW_dom"/>
</dbReference>
<dbReference type="Gene3D" id="1.20.1070.10">
    <property type="entry name" value="Rhodopsin 7-helix transmembrane proteins"/>
    <property type="match status" value="1"/>
</dbReference>
<dbReference type="CDD" id="cd05131">
    <property type="entry name" value="RasGAP_IQGAP2"/>
    <property type="match status" value="1"/>
</dbReference>
<dbReference type="InterPro" id="IPR017452">
    <property type="entry name" value="GPCR_Rhodpsn_7TM"/>
</dbReference>
<feature type="region of interest" description="Disordered" evidence="20">
    <location>
        <begin position="2012"/>
        <end position="2031"/>
    </location>
</feature>
<feature type="domain" description="WW" evidence="23">
    <location>
        <begin position="678"/>
        <end position="711"/>
    </location>
</feature>
<dbReference type="GO" id="GO:0005096">
    <property type="term" value="F:GTPase activator activity"/>
    <property type="evidence" value="ECO:0007669"/>
    <property type="project" value="TreeGrafter"/>
</dbReference>
<feature type="transmembrane region" description="Helical" evidence="21">
    <location>
        <begin position="1758"/>
        <end position="1778"/>
    </location>
</feature>
<evidence type="ECO:0000256" key="20">
    <source>
        <dbReference type="SAM" id="MobiDB-lite"/>
    </source>
</evidence>
<evidence type="ECO:0000259" key="22">
    <source>
        <dbReference type="PROSITE" id="PS50018"/>
    </source>
</evidence>
<dbReference type="InterPro" id="IPR027417">
    <property type="entry name" value="P-loop_NTPase"/>
</dbReference>
<evidence type="ECO:0000256" key="9">
    <source>
        <dbReference type="ARBA" id="ARBA00022989"/>
    </source>
</evidence>
<dbReference type="SUPFAM" id="SSF143885">
    <property type="entry name" value="RGC domain-like"/>
    <property type="match status" value="1"/>
</dbReference>
<feature type="coiled-coil region" evidence="19">
    <location>
        <begin position="165"/>
        <end position="192"/>
    </location>
</feature>
<keyword evidence="19" id="KW-0175">Coiled coil</keyword>
<comment type="similarity">
    <text evidence="18">Belongs to the G-protein coupled receptor 1 family.</text>
</comment>
<evidence type="ECO:0000256" key="2">
    <source>
        <dbReference type="ARBA" id="ARBA00019705"/>
    </source>
</evidence>
<protein>
    <recommendedName>
        <fullName evidence="2">Proteinase-activated receptor 1</fullName>
    </recommendedName>
    <alternativeName>
        <fullName evidence="16">Thrombin receptor</fullName>
    </alternativeName>
</protein>
<feature type="domain" description="Calponin-homology (CH)" evidence="24">
    <location>
        <begin position="41"/>
        <end position="156"/>
    </location>
</feature>
<dbReference type="SUPFAM" id="SSF52540">
    <property type="entry name" value="P-loop containing nucleoside triphosphate hydrolases"/>
    <property type="match status" value="1"/>
</dbReference>
<feature type="compositionally biased region" description="Low complexity" evidence="20">
    <location>
        <begin position="2012"/>
        <end position="2028"/>
    </location>
</feature>
<feature type="transmembrane region" description="Helical" evidence="21">
    <location>
        <begin position="1798"/>
        <end position="1824"/>
    </location>
</feature>
<feature type="domain" description="G-protein coupled receptors family 1 profile" evidence="25">
    <location>
        <begin position="1737"/>
        <end position="1988"/>
    </location>
</feature>
<dbReference type="SMART" id="SM00323">
    <property type="entry name" value="RasGAP"/>
    <property type="match status" value="1"/>
</dbReference>
<dbReference type="PRINTS" id="PR01428">
    <property type="entry name" value="PROTEASEAR"/>
</dbReference>
<evidence type="ECO:0000313" key="26">
    <source>
        <dbReference type="EMBL" id="AWP06956.1"/>
    </source>
</evidence>
<evidence type="ECO:0000256" key="14">
    <source>
        <dbReference type="ARBA" id="ARBA00023180"/>
    </source>
</evidence>
<evidence type="ECO:0000256" key="7">
    <source>
        <dbReference type="ARBA" id="ARBA00022737"/>
    </source>
</evidence>
<evidence type="ECO:0000256" key="5">
    <source>
        <dbReference type="ARBA" id="ARBA00022692"/>
    </source>
</evidence>
<keyword evidence="15 18" id="KW-0807">Transducer</keyword>
<dbReference type="PROSITE" id="PS50018">
    <property type="entry name" value="RAS_GTPASE_ACTIV_2"/>
    <property type="match status" value="1"/>
</dbReference>
<evidence type="ECO:0000256" key="10">
    <source>
        <dbReference type="ARBA" id="ARBA00023040"/>
    </source>
</evidence>
<dbReference type="PROSITE" id="PS50262">
    <property type="entry name" value="G_PROTEIN_RECEP_F1_2"/>
    <property type="match status" value="1"/>
</dbReference>
<dbReference type="PROSITE" id="PS50020">
    <property type="entry name" value="WW_DOMAIN_2"/>
    <property type="match status" value="1"/>
</dbReference>
<dbReference type="InterPro" id="IPR003912">
    <property type="entry name" value="Protea_act_rcpt"/>
</dbReference>
<evidence type="ECO:0000256" key="3">
    <source>
        <dbReference type="ARBA" id="ARBA00022475"/>
    </source>
</evidence>
<evidence type="ECO:0000256" key="21">
    <source>
        <dbReference type="SAM" id="Phobius"/>
    </source>
</evidence>
<gene>
    <name evidence="26" type="ORF">SMAX5B_011039</name>
</gene>
<evidence type="ECO:0000256" key="4">
    <source>
        <dbReference type="ARBA" id="ARBA00022553"/>
    </source>
</evidence>
<organism evidence="26 27">
    <name type="scientific">Scophthalmus maximus</name>
    <name type="common">Turbot</name>
    <name type="synonym">Psetta maxima</name>
    <dbReference type="NCBI Taxonomy" id="52904"/>
    <lineage>
        <taxon>Eukaryota</taxon>
        <taxon>Metazoa</taxon>
        <taxon>Chordata</taxon>
        <taxon>Craniata</taxon>
        <taxon>Vertebrata</taxon>
        <taxon>Euteleostomi</taxon>
        <taxon>Actinopterygii</taxon>
        <taxon>Neopterygii</taxon>
        <taxon>Teleostei</taxon>
        <taxon>Neoteleostei</taxon>
        <taxon>Acanthomorphata</taxon>
        <taxon>Carangaria</taxon>
        <taxon>Pleuronectiformes</taxon>
        <taxon>Pleuronectoidei</taxon>
        <taxon>Scophthalmidae</taxon>
        <taxon>Scophthalmus</taxon>
    </lineage>
</organism>
<keyword evidence="6" id="KW-0356">Hemostasis</keyword>
<evidence type="ECO:0000256" key="16">
    <source>
        <dbReference type="ARBA" id="ARBA00031780"/>
    </source>
</evidence>
<dbReference type="InterPro" id="IPR001715">
    <property type="entry name" value="CH_dom"/>
</dbReference>
<dbReference type="InterPro" id="IPR000048">
    <property type="entry name" value="IQ_motif_EF-hand-BS"/>
</dbReference>
<feature type="transmembrane region" description="Helical" evidence="21">
    <location>
        <begin position="1726"/>
        <end position="1746"/>
    </location>
</feature>
<proteinExistence type="inferred from homology"/>
<dbReference type="SUPFAM" id="SSF81321">
    <property type="entry name" value="Family A G protein-coupled receptor-like"/>
    <property type="match status" value="1"/>
</dbReference>
<dbReference type="InterPro" id="IPR023152">
    <property type="entry name" value="RasGAP_CS"/>
</dbReference>
<dbReference type="Gene3D" id="1.10.506.10">
    <property type="entry name" value="GTPase Activation - p120gap, domain 1"/>
    <property type="match status" value="1"/>
</dbReference>
<dbReference type="SUPFAM" id="SSF48350">
    <property type="entry name" value="GTPase activation domain, GAP"/>
    <property type="match status" value="1"/>
</dbReference>
<reference evidence="26 27" key="1">
    <citation type="submission" date="2017-12" db="EMBL/GenBank/DDBJ databases">
        <title>Integrating genomic resources of turbot (Scophthalmus maximus) in depth evaluation of genetic and physical mapping variation across individuals.</title>
        <authorList>
            <person name="Martinez P."/>
        </authorList>
    </citation>
    <scope>NUCLEOTIDE SEQUENCE [LARGE SCALE GENOMIC DNA]</scope>
</reference>
<dbReference type="Pfam" id="PF00612">
    <property type="entry name" value="IQ"/>
    <property type="match status" value="3"/>
</dbReference>
<dbReference type="InterPro" id="IPR000276">
    <property type="entry name" value="GPCR_Rhodpsn"/>
</dbReference>
<dbReference type="Gene3D" id="1.20.5.190">
    <property type="match status" value="2"/>
</dbReference>
<dbReference type="Gene3D" id="1.10.418.10">
    <property type="entry name" value="Calponin-like domain"/>
    <property type="match status" value="1"/>
</dbReference>
<evidence type="ECO:0000259" key="24">
    <source>
        <dbReference type="PROSITE" id="PS50021"/>
    </source>
</evidence>
<feature type="region of interest" description="Disordered" evidence="20">
    <location>
        <begin position="1675"/>
        <end position="1703"/>
    </location>
</feature>
<dbReference type="GO" id="GO:0005886">
    <property type="term" value="C:plasma membrane"/>
    <property type="evidence" value="ECO:0007669"/>
    <property type="project" value="UniProtKB-SubCell"/>
</dbReference>
<keyword evidence="27" id="KW-1185">Reference proteome</keyword>
<evidence type="ECO:0000256" key="1">
    <source>
        <dbReference type="ARBA" id="ARBA00004651"/>
    </source>
</evidence>
<dbReference type="PROSITE" id="PS00509">
    <property type="entry name" value="RAS_GTPASE_ACTIV_1"/>
    <property type="match status" value="1"/>
</dbReference>
<keyword evidence="13 18" id="KW-0675">Receptor</keyword>
<dbReference type="Pfam" id="PF00307">
    <property type="entry name" value="CH"/>
    <property type="match status" value="1"/>
</dbReference>
<keyword evidence="12 21" id="KW-0472">Membrane</keyword>
<dbReference type="SUPFAM" id="SSF47576">
    <property type="entry name" value="Calponin-homology domain, CH-domain"/>
    <property type="match status" value="1"/>
</dbReference>
<dbReference type="InterPro" id="IPR000935">
    <property type="entry name" value="Thrmbn_rcpt"/>
</dbReference>
<evidence type="ECO:0000256" key="12">
    <source>
        <dbReference type="ARBA" id="ARBA00023136"/>
    </source>
</evidence>
<dbReference type="Pfam" id="PF00616">
    <property type="entry name" value="RasGAP"/>
    <property type="match status" value="1"/>
</dbReference>
<keyword evidence="9 21" id="KW-1133">Transmembrane helix</keyword>
<dbReference type="InterPro" id="IPR008936">
    <property type="entry name" value="Rho_GTPase_activation_prot"/>
</dbReference>
<evidence type="ECO:0000313" key="27">
    <source>
        <dbReference type="Proteomes" id="UP000246464"/>
    </source>
</evidence>
<feature type="compositionally biased region" description="Basic residues" evidence="20">
    <location>
        <begin position="1690"/>
        <end position="1702"/>
    </location>
</feature>
<dbReference type="InterPro" id="IPR001936">
    <property type="entry name" value="RasGAP_dom"/>
</dbReference>
<dbReference type="Pfam" id="PF03836">
    <property type="entry name" value="RasGAP_C"/>
    <property type="match status" value="1"/>
</dbReference>
<dbReference type="GO" id="GO:0007596">
    <property type="term" value="P:blood coagulation"/>
    <property type="evidence" value="ECO:0007669"/>
    <property type="project" value="UniProtKB-KW"/>
</dbReference>
<keyword evidence="11" id="KW-0094">Blood coagulation</keyword>
<accession>A0A2U9BTT9</accession>
<dbReference type="GO" id="GO:0015057">
    <property type="term" value="F:thrombin-activated receptor activity"/>
    <property type="evidence" value="ECO:0007669"/>
    <property type="project" value="InterPro"/>
</dbReference>
<dbReference type="PROSITE" id="PS00237">
    <property type="entry name" value="G_PROTEIN_RECEP_F1_1"/>
    <property type="match status" value="1"/>
</dbReference>
<dbReference type="PANTHER" id="PTHR14149:SF12">
    <property type="entry name" value="RAS GTPASE-ACTIVATING-LIKE PROTEIN IQGAP2"/>
    <property type="match status" value="1"/>
</dbReference>
<dbReference type="CDD" id="cd15369">
    <property type="entry name" value="7tmA_PAR1"/>
    <property type="match status" value="1"/>
</dbReference>
<dbReference type="EMBL" id="CP026251">
    <property type="protein sequence ID" value="AWP06956.1"/>
    <property type="molecule type" value="Genomic_DNA"/>
</dbReference>